<sequence length="232" mass="24550">MHIAEGEAATQVSEPAAEGERALDQVATAEHAHDTDLESGNQQPTPPGSREHIAVQPEDVTPHSSSDDILVPEDTVVVPAEDVHTSAVLSSEPEQPEEEDEEARRKRIAERLAKAGGINPLSGLPLHAPTSPPTSPPLPSVDRRQSLRKDSHGSVDRARSPEATLASALRRGSTDSVGSQLASSDQAVDPPRPLPPVPTSSRPDVLGRKGSVASVQSNRELPSRRASQDGEF</sequence>
<evidence type="ECO:0000313" key="2">
    <source>
        <dbReference type="EMBL" id="KAF9816349.1"/>
    </source>
</evidence>
<comment type="caution">
    <text evidence="2">The sequence shown here is derived from an EMBL/GenBank/DDBJ whole genome shotgun (WGS) entry which is preliminary data.</text>
</comment>
<organism evidence="2 3">
    <name type="scientific">Rhodonia placenta</name>
    <dbReference type="NCBI Taxonomy" id="104341"/>
    <lineage>
        <taxon>Eukaryota</taxon>
        <taxon>Fungi</taxon>
        <taxon>Dikarya</taxon>
        <taxon>Basidiomycota</taxon>
        <taxon>Agaricomycotina</taxon>
        <taxon>Agaricomycetes</taxon>
        <taxon>Polyporales</taxon>
        <taxon>Adustoporiaceae</taxon>
        <taxon>Rhodonia</taxon>
    </lineage>
</organism>
<accession>A0A8H7U2T6</accession>
<gene>
    <name evidence="2" type="ORF">IEO21_04102</name>
</gene>
<evidence type="ECO:0000256" key="1">
    <source>
        <dbReference type="SAM" id="MobiDB-lite"/>
    </source>
</evidence>
<dbReference type="EMBL" id="JADOXO010000058">
    <property type="protein sequence ID" value="KAF9816349.1"/>
    <property type="molecule type" value="Genomic_DNA"/>
</dbReference>
<feature type="compositionally biased region" description="Basic and acidic residues" evidence="1">
    <location>
        <begin position="221"/>
        <end position="232"/>
    </location>
</feature>
<reference evidence="2" key="1">
    <citation type="submission" date="2020-11" db="EMBL/GenBank/DDBJ databases">
        <authorList>
            <person name="Koelle M."/>
            <person name="Horta M.A.C."/>
            <person name="Nowrousian M."/>
            <person name="Ohm R.A."/>
            <person name="Benz P."/>
            <person name="Pilgard A."/>
        </authorList>
    </citation>
    <scope>NUCLEOTIDE SEQUENCE</scope>
    <source>
        <strain evidence="2">FPRL280</strain>
    </source>
</reference>
<feature type="compositionally biased region" description="Polar residues" evidence="1">
    <location>
        <begin position="174"/>
        <end position="186"/>
    </location>
</feature>
<reference evidence="2" key="2">
    <citation type="journal article" name="Front. Microbiol.">
        <title>Degradative Capacity of Two Strains of Rhodonia placenta: From Phenotype to Genotype.</title>
        <authorList>
            <person name="Kolle M."/>
            <person name="Horta M.A.C."/>
            <person name="Nowrousian M."/>
            <person name="Ohm R.A."/>
            <person name="Benz J.P."/>
            <person name="Pilgard A."/>
        </authorList>
    </citation>
    <scope>NUCLEOTIDE SEQUENCE</scope>
    <source>
        <strain evidence="2">FPRL280</strain>
    </source>
</reference>
<feature type="compositionally biased region" description="Basic and acidic residues" evidence="1">
    <location>
        <begin position="141"/>
        <end position="160"/>
    </location>
</feature>
<evidence type="ECO:0000313" key="3">
    <source>
        <dbReference type="Proteomes" id="UP000639403"/>
    </source>
</evidence>
<proteinExistence type="predicted"/>
<feature type="compositionally biased region" description="Pro residues" evidence="1">
    <location>
        <begin position="130"/>
        <end position="139"/>
    </location>
</feature>
<protein>
    <submittedName>
        <fullName evidence="2">Uncharacterized protein</fullName>
    </submittedName>
</protein>
<name>A0A8H7U2T6_9APHY</name>
<dbReference type="AlphaFoldDB" id="A0A8H7U2T6"/>
<feature type="region of interest" description="Disordered" evidence="1">
    <location>
        <begin position="1"/>
        <end position="232"/>
    </location>
</feature>
<dbReference type="Proteomes" id="UP000639403">
    <property type="component" value="Unassembled WGS sequence"/>
</dbReference>